<feature type="transmembrane region" description="Helical" evidence="1">
    <location>
        <begin position="6"/>
        <end position="26"/>
    </location>
</feature>
<dbReference type="EMBL" id="JACVVD010000004">
    <property type="protein sequence ID" value="MBD0381370.1"/>
    <property type="molecule type" value="Genomic_DNA"/>
</dbReference>
<comment type="caution">
    <text evidence="2">The sequence shown here is derived from an EMBL/GenBank/DDBJ whole genome shotgun (WGS) entry which is preliminary data.</text>
</comment>
<dbReference type="Proteomes" id="UP000650466">
    <property type="component" value="Unassembled WGS sequence"/>
</dbReference>
<keyword evidence="1" id="KW-0472">Membrane</keyword>
<evidence type="ECO:0000256" key="1">
    <source>
        <dbReference type="SAM" id="Phobius"/>
    </source>
</evidence>
<organism evidence="2 3">
    <name type="scientific">Paenibacillus sedimenti</name>
    <dbReference type="NCBI Taxonomy" id="2770274"/>
    <lineage>
        <taxon>Bacteria</taxon>
        <taxon>Bacillati</taxon>
        <taxon>Bacillota</taxon>
        <taxon>Bacilli</taxon>
        <taxon>Bacillales</taxon>
        <taxon>Paenibacillaceae</taxon>
        <taxon>Paenibacillus</taxon>
    </lineage>
</organism>
<protein>
    <submittedName>
        <fullName evidence="2">Uncharacterized protein</fullName>
    </submittedName>
</protein>
<keyword evidence="3" id="KW-1185">Reference proteome</keyword>
<reference evidence="2" key="1">
    <citation type="submission" date="2020-09" db="EMBL/GenBank/DDBJ databases">
        <title>Draft Genome Sequence of Paenibacillus sp. WST5.</title>
        <authorList>
            <person name="Bao Z."/>
        </authorList>
    </citation>
    <scope>NUCLEOTIDE SEQUENCE</scope>
    <source>
        <strain evidence="2">WST5</strain>
    </source>
</reference>
<accession>A0A926QJA9</accession>
<sequence length="182" mass="21143">MEGFFTSLITSILGVLIGGLIAYKIVRWQFESQEIVQSRKNQVLLRENVGRVRKELFYNLGILTELCGVLNKSNTSRTDILDWGMVYVESFSFFSFKHLSNSYLHPMLPTILEKEIFESYSELETLIHCYKKILKTYNFSLSVYGSQEEAANEFDSLKMNINQVRNKLETGIKKIEDFRLAN</sequence>
<dbReference type="AlphaFoldDB" id="A0A926QJA9"/>
<gene>
    <name evidence="2" type="ORF">ICC18_14685</name>
</gene>
<keyword evidence="1" id="KW-1133">Transmembrane helix</keyword>
<dbReference type="RefSeq" id="WP_188175152.1">
    <property type="nucleotide sequence ID" value="NZ_JACVVD010000004.1"/>
</dbReference>
<keyword evidence="1" id="KW-0812">Transmembrane</keyword>
<proteinExistence type="predicted"/>
<evidence type="ECO:0000313" key="3">
    <source>
        <dbReference type="Proteomes" id="UP000650466"/>
    </source>
</evidence>
<evidence type="ECO:0000313" key="2">
    <source>
        <dbReference type="EMBL" id="MBD0381370.1"/>
    </source>
</evidence>
<name>A0A926QJA9_9BACL</name>